<name>A0ABY2KSL7_9RHOB</name>
<proteinExistence type="predicted"/>
<dbReference type="InterPro" id="IPR008207">
    <property type="entry name" value="Sig_transdc_His_kin_Hpt_dom"/>
</dbReference>
<gene>
    <name evidence="4" type="ORF">EEB11_05720</name>
</gene>
<evidence type="ECO:0000259" key="3">
    <source>
        <dbReference type="PROSITE" id="PS50894"/>
    </source>
</evidence>
<dbReference type="SUPFAM" id="SSF47226">
    <property type="entry name" value="Histidine-containing phosphotransfer domain, HPT domain"/>
    <property type="match status" value="1"/>
</dbReference>
<dbReference type="RefSeq" id="WP_135429458.1">
    <property type="nucleotide sequence ID" value="NZ_RPEM01000003.1"/>
</dbReference>
<evidence type="ECO:0000313" key="5">
    <source>
        <dbReference type="Proteomes" id="UP000297741"/>
    </source>
</evidence>
<dbReference type="Proteomes" id="UP000297741">
    <property type="component" value="Unassembled WGS sequence"/>
</dbReference>
<dbReference type="PROSITE" id="PS50894">
    <property type="entry name" value="HPT"/>
    <property type="match status" value="1"/>
</dbReference>
<organism evidence="4 5">
    <name type="scientific">Pseudotabrizicola sediminis</name>
    <dbReference type="NCBI Taxonomy" id="2486418"/>
    <lineage>
        <taxon>Bacteria</taxon>
        <taxon>Pseudomonadati</taxon>
        <taxon>Pseudomonadota</taxon>
        <taxon>Alphaproteobacteria</taxon>
        <taxon>Rhodobacterales</taxon>
        <taxon>Paracoccaceae</taxon>
        <taxon>Pseudotabrizicola</taxon>
    </lineage>
</organism>
<keyword evidence="1" id="KW-0902">Two-component regulatory system</keyword>
<evidence type="ECO:0000256" key="2">
    <source>
        <dbReference type="PROSITE-ProRule" id="PRU00110"/>
    </source>
</evidence>
<feature type="modified residue" description="Phosphohistidine" evidence="2">
    <location>
        <position position="52"/>
    </location>
</feature>
<feature type="domain" description="HPt" evidence="3">
    <location>
        <begin position="5"/>
        <end position="114"/>
    </location>
</feature>
<sequence length="115" mass="12233">MAQPADSWARALLPQFLDMTASRQIEIDIERGALEAGDDPETAAREICKVAHKIAGTAASFGFAALGSQAQRIEELCNRVCDLSGPAQTEAVQQQLLPALDDLRRELDNALAGAG</sequence>
<keyword evidence="5" id="KW-1185">Reference proteome</keyword>
<dbReference type="InterPro" id="IPR036641">
    <property type="entry name" value="HPT_dom_sf"/>
</dbReference>
<evidence type="ECO:0000313" key="4">
    <source>
        <dbReference type="EMBL" id="TGD44194.1"/>
    </source>
</evidence>
<dbReference type="Gene3D" id="1.20.120.160">
    <property type="entry name" value="HPT domain"/>
    <property type="match status" value="1"/>
</dbReference>
<evidence type="ECO:0000256" key="1">
    <source>
        <dbReference type="ARBA" id="ARBA00023012"/>
    </source>
</evidence>
<comment type="caution">
    <text evidence="4">The sequence shown here is derived from an EMBL/GenBank/DDBJ whole genome shotgun (WGS) entry which is preliminary data.</text>
</comment>
<dbReference type="Pfam" id="PF01627">
    <property type="entry name" value="Hpt"/>
    <property type="match status" value="1"/>
</dbReference>
<reference evidence="4 5" key="1">
    <citation type="submission" date="2018-11" db="EMBL/GenBank/DDBJ databases">
        <title>Tabrizicola sp. isolated from sediment of alpine lake.</title>
        <authorList>
            <person name="Liu Z."/>
        </authorList>
    </citation>
    <scope>NUCLEOTIDE SEQUENCE [LARGE SCALE GENOMIC DNA]</scope>
    <source>
        <strain evidence="4 5">DRYC-M-16</strain>
    </source>
</reference>
<dbReference type="EMBL" id="RPEM01000003">
    <property type="protein sequence ID" value="TGD44194.1"/>
    <property type="molecule type" value="Genomic_DNA"/>
</dbReference>
<accession>A0ABY2KSL7</accession>
<keyword evidence="2" id="KW-0597">Phosphoprotein</keyword>
<protein>
    <recommendedName>
        <fullName evidence="3">HPt domain-containing protein</fullName>
    </recommendedName>
</protein>